<name>A0A1H9XCQ3_9PSEU</name>
<organism evidence="4 5">
    <name type="scientific">Lentzea albida</name>
    <dbReference type="NCBI Taxonomy" id="65499"/>
    <lineage>
        <taxon>Bacteria</taxon>
        <taxon>Bacillati</taxon>
        <taxon>Actinomycetota</taxon>
        <taxon>Actinomycetes</taxon>
        <taxon>Pseudonocardiales</taxon>
        <taxon>Pseudonocardiaceae</taxon>
        <taxon>Lentzea</taxon>
    </lineage>
</organism>
<dbReference type="EMBL" id="FOFV01000032">
    <property type="protein sequence ID" value="SES43978.1"/>
    <property type="molecule type" value="Genomic_DNA"/>
</dbReference>
<keyword evidence="5" id="KW-1185">Reference proteome</keyword>
<proteinExistence type="predicted"/>
<dbReference type="GO" id="GO:0008713">
    <property type="term" value="F:ADP-heptose-lipopolysaccharide heptosyltransferase activity"/>
    <property type="evidence" value="ECO:0007669"/>
    <property type="project" value="TreeGrafter"/>
</dbReference>
<dbReference type="Pfam" id="PF01075">
    <property type="entry name" value="Glyco_transf_9"/>
    <property type="match status" value="1"/>
</dbReference>
<reference evidence="5" key="1">
    <citation type="submission" date="2016-10" db="EMBL/GenBank/DDBJ databases">
        <authorList>
            <person name="Varghese N."/>
            <person name="Submissions S."/>
        </authorList>
    </citation>
    <scope>NUCLEOTIDE SEQUENCE [LARGE SCALE GENOMIC DNA]</scope>
    <source>
        <strain evidence="5">DSM 44437</strain>
    </source>
</reference>
<evidence type="ECO:0000256" key="3">
    <source>
        <dbReference type="SAM" id="MobiDB-lite"/>
    </source>
</evidence>
<keyword evidence="1" id="KW-0328">Glycosyltransferase</keyword>
<dbReference type="PANTHER" id="PTHR30160:SF1">
    <property type="entry name" value="LIPOPOLYSACCHARIDE 1,2-N-ACETYLGLUCOSAMINETRANSFERASE-RELATED"/>
    <property type="match status" value="1"/>
</dbReference>
<gene>
    <name evidence="4" type="ORF">SAMN04488000_13237</name>
</gene>
<dbReference type="PANTHER" id="PTHR30160">
    <property type="entry name" value="TETRAACYLDISACCHARIDE 4'-KINASE-RELATED"/>
    <property type="match status" value="1"/>
</dbReference>
<dbReference type="AlphaFoldDB" id="A0A1H9XCQ3"/>
<dbReference type="CDD" id="cd03789">
    <property type="entry name" value="GT9_LPS_heptosyltransferase"/>
    <property type="match status" value="1"/>
</dbReference>
<dbReference type="Proteomes" id="UP000199503">
    <property type="component" value="Unassembled WGS sequence"/>
</dbReference>
<evidence type="ECO:0000313" key="4">
    <source>
        <dbReference type="EMBL" id="SES43978.1"/>
    </source>
</evidence>
<dbReference type="Gene3D" id="3.40.50.2000">
    <property type="entry name" value="Glycogen Phosphorylase B"/>
    <property type="match status" value="2"/>
</dbReference>
<evidence type="ECO:0000256" key="2">
    <source>
        <dbReference type="ARBA" id="ARBA00022679"/>
    </source>
</evidence>
<evidence type="ECO:0000313" key="5">
    <source>
        <dbReference type="Proteomes" id="UP000199503"/>
    </source>
</evidence>
<sequence>MRILVLRALGLGDLLTAVPALRGLRAAFPEAEITLAAPAWLEDAVARIEAVDRLLPTAELGPIDFHRPDLAVNLHGRGPQSVERLLATEPRRLITYAERGSWDERVTAVEWPAERHEVLRWCELLQRHGIACDVEDFRLAPVGEREGPVVIHPGASTGARRWPVERYAAVARGIGAEVVVTAGPGEGELAQQVVAGAEDVAEDGPGRADEAGAGGLDSGPDAAQPGPTVFSGTLAELLDLVATARLVICGDTGVAHVATAYRTPSVLLFGPVPPDLWGPRRGPHQVLWHGRTGDTFADDPDPGLLEITVAEVLDAAGGVLCGSESSAPVTSG</sequence>
<dbReference type="InterPro" id="IPR002201">
    <property type="entry name" value="Glyco_trans_9"/>
</dbReference>
<dbReference type="GO" id="GO:0009244">
    <property type="term" value="P:lipopolysaccharide core region biosynthetic process"/>
    <property type="evidence" value="ECO:0007669"/>
    <property type="project" value="TreeGrafter"/>
</dbReference>
<feature type="region of interest" description="Disordered" evidence="3">
    <location>
        <begin position="201"/>
        <end position="226"/>
    </location>
</feature>
<dbReference type="GO" id="GO:0005829">
    <property type="term" value="C:cytosol"/>
    <property type="evidence" value="ECO:0007669"/>
    <property type="project" value="TreeGrafter"/>
</dbReference>
<protein>
    <submittedName>
        <fullName evidence="4">ADP-heptose:LPS heptosyltransferase</fullName>
    </submittedName>
</protein>
<dbReference type="STRING" id="65499.SAMN04488000_13237"/>
<evidence type="ECO:0000256" key="1">
    <source>
        <dbReference type="ARBA" id="ARBA00022676"/>
    </source>
</evidence>
<dbReference type="SUPFAM" id="SSF53756">
    <property type="entry name" value="UDP-Glycosyltransferase/glycogen phosphorylase"/>
    <property type="match status" value="1"/>
</dbReference>
<dbReference type="RefSeq" id="WP_218159956.1">
    <property type="nucleotide sequence ID" value="NZ_FOFV01000032.1"/>
</dbReference>
<dbReference type="InterPro" id="IPR051199">
    <property type="entry name" value="LPS_LOS_Heptosyltrfase"/>
</dbReference>
<keyword evidence="2 4" id="KW-0808">Transferase</keyword>
<accession>A0A1H9XCQ3</accession>